<evidence type="ECO:0000313" key="2">
    <source>
        <dbReference type="EMBL" id="SFZ71400.1"/>
    </source>
</evidence>
<dbReference type="AlphaFoldDB" id="A0A1M4NGQ9"/>
<reference evidence="2" key="2">
    <citation type="submission" date="2016-10" db="EMBL/GenBank/DDBJ databases">
        <title>Proteomic and phylogenetic analysis of the outer membrane protein repertoire of gastric Helicobacter species.</title>
        <authorList>
            <person name="Joosten M."/>
        </authorList>
    </citation>
    <scope>NUCLEOTIDE SEQUENCE</scope>
    <source>
        <strain evidence="2">HbacM50</strain>
    </source>
</reference>
<proteinExistence type="predicted"/>
<dbReference type="EMBL" id="LT633194">
    <property type="protein sequence ID" value="SFZ71400.1"/>
    <property type="molecule type" value="Genomic_DNA"/>
</dbReference>
<dbReference type="OrthoDB" id="5326208at2"/>
<dbReference type="EMBL" id="JBHRZO010000036">
    <property type="protein sequence ID" value="MFC3847916.1"/>
    <property type="molecule type" value="Genomic_DNA"/>
</dbReference>
<protein>
    <submittedName>
        <fullName evidence="2">OMP634</fullName>
    </submittedName>
    <submittedName>
        <fullName evidence="1">Serine protease</fullName>
    </submittedName>
</protein>
<organism evidence="2">
    <name type="scientific">Helicobacter baculiformis</name>
    <dbReference type="NCBI Taxonomy" id="427351"/>
    <lineage>
        <taxon>Bacteria</taxon>
        <taxon>Pseudomonadati</taxon>
        <taxon>Campylobacterota</taxon>
        <taxon>Epsilonproteobacteria</taxon>
        <taxon>Campylobacterales</taxon>
        <taxon>Helicobacteraceae</taxon>
        <taxon>Helicobacter</taxon>
    </lineage>
</organism>
<accession>A0A1M4NGQ9</accession>
<dbReference type="GO" id="GO:0008233">
    <property type="term" value="F:peptidase activity"/>
    <property type="evidence" value="ECO:0007669"/>
    <property type="project" value="UniProtKB-KW"/>
</dbReference>
<evidence type="ECO:0000313" key="1">
    <source>
        <dbReference type="EMBL" id="MFC3847916.1"/>
    </source>
</evidence>
<dbReference type="Proteomes" id="UP001595783">
    <property type="component" value="Unassembled WGS sequence"/>
</dbReference>
<reference evidence="1" key="1">
    <citation type="journal article" date="2014" name="Int. J. Syst. Evol. Microbiol.">
        <title>Complete genome of a new Firmicutes species belonging to the dominant human colonic microbiota ('Ruminococcus bicirculans') reveals two chromosomes and a selective capacity to utilize plant glucans.</title>
        <authorList>
            <consortium name="NISC Comparative Sequencing Program"/>
            <person name="Wegmann U."/>
            <person name="Louis P."/>
            <person name="Goesmann A."/>
            <person name="Henrissat B."/>
            <person name="Duncan S.H."/>
            <person name="Flint H.J."/>
        </authorList>
    </citation>
    <scope>NUCLEOTIDE SEQUENCE</scope>
    <source>
        <strain evidence="1">CCUG 53816</strain>
    </source>
</reference>
<name>A0A1M4NGQ9_9HELI</name>
<keyword evidence="3" id="KW-1185">Reference proteome</keyword>
<reference evidence="1" key="4">
    <citation type="submission" date="2024-09" db="EMBL/GenBank/DDBJ databases">
        <authorList>
            <person name="Sun Q."/>
            <person name="Mori K."/>
        </authorList>
    </citation>
    <scope>NUCLEOTIDE SEQUENCE</scope>
    <source>
        <strain evidence="1">CCUG 53816</strain>
    </source>
</reference>
<evidence type="ECO:0000313" key="3">
    <source>
        <dbReference type="Proteomes" id="UP001595783"/>
    </source>
</evidence>
<reference evidence="3" key="3">
    <citation type="journal article" date="2019" name="Int. J. Syst. Evol. Microbiol.">
        <title>The Global Catalogue of Microorganisms (GCM) 10K type strain sequencing project: providing services to taxonomists for standard genome sequencing and annotation.</title>
        <authorList>
            <consortium name="The Broad Institute Genomics Platform"/>
            <consortium name="The Broad Institute Genome Sequencing Center for Infectious Disease"/>
            <person name="Wu L."/>
            <person name="Ma J."/>
        </authorList>
    </citation>
    <scope>NUCLEOTIDE SEQUENCE [LARGE SCALE GENOMIC DNA]</scope>
    <source>
        <strain evidence="3">CCUG 53816</strain>
    </source>
</reference>
<dbReference type="GO" id="GO:0006508">
    <property type="term" value="P:proteolysis"/>
    <property type="evidence" value="ECO:0007669"/>
    <property type="project" value="UniProtKB-KW"/>
</dbReference>
<gene>
    <name evidence="2" type="primary">omp634</name>
    <name evidence="1" type="ORF">ACFOPX_05145</name>
</gene>
<sequence length="124" mass="15515">MKVNKGLDSHQDFHQEFNRLKQEYWRQESVYSTYLRESKRNLYGCKDIRTRHKFFVDRMQAYKPLSDIYLRLREFSKRHKIAMHQIRESFEKFRRTYNNTLTSIRRYEVKIQRIKEGRSPSDWD</sequence>
<keyword evidence="1" id="KW-0645">Protease</keyword>
<keyword evidence="1" id="KW-0378">Hydrolase</keyword>
<dbReference type="RefSeq" id="WP_104751603.1">
    <property type="nucleotide sequence ID" value="NZ_FZMF01000002.1"/>
</dbReference>